<reference evidence="2" key="2">
    <citation type="submission" date="2025-05" db="UniProtKB">
        <authorList>
            <consortium name="Ensembl"/>
        </authorList>
    </citation>
    <scope>IDENTIFICATION</scope>
</reference>
<dbReference type="SUPFAM" id="SSF56672">
    <property type="entry name" value="DNA/RNA polymerases"/>
    <property type="match status" value="1"/>
</dbReference>
<gene>
    <name evidence="2" type="primary">CASD1</name>
</gene>
<dbReference type="Ensembl" id="ENSOABT00000075688.1">
    <property type="protein sequence ID" value="ENSOABP00000069805.1"/>
    <property type="gene ID" value="ENSOABG00000034303.1"/>
</dbReference>
<dbReference type="InterPro" id="IPR000477">
    <property type="entry name" value="RT_dom"/>
</dbReference>
<dbReference type="CDD" id="cd01650">
    <property type="entry name" value="RT_nLTR_like"/>
    <property type="match status" value="1"/>
</dbReference>
<dbReference type="AlphaFoldDB" id="A0AAZ1XQE4"/>
<keyword evidence="3" id="KW-1185">Reference proteome</keyword>
<protein>
    <recommendedName>
        <fullName evidence="1">Reverse transcriptase domain-containing protein</fullName>
    </recommendedName>
</protein>
<evidence type="ECO:0000313" key="2">
    <source>
        <dbReference type="Ensembl" id="ENSOABP00000069805.1"/>
    </source>
</evidence>
<dbReference type="Ensembl" id="ENSOABT00000072981.1">
    <property type="protein sequence ID" value="ENSOABP00000059527.1"/>
    <property type="gene ID" value="ENSOABG00000034303.1"/>
</dbReference>
<evidence type="ECO:0000313" key="3">
    <source>
        <dbReference type="Proteomes" id="UP000472276"/>
    </source>
</evidence>
<reference evidence="3" key="1">
    <citation type="submission" date="2020-03" db="EMBL/GenBank/DDBJ databases">
        <title>Evolution of repeat sequences and sex chromosomes of tilapia species revealed by chromosome-level genomes.</title>
        <authorList>
            <person name="Xu L."/>
            <person name="Tao W."/>
            <person name="Wang D."/>
            <person name="Zhou Q."/>
        </authorList>
    </citation>
    <scope>NUCLEOTIDE SEQUENCE [LARGE SCALE GENOMIC DNA]</scope>
    <source>
        <strain evidence="3">Israel</strain>
    </source>
</reference>
<name>A0AAZ1XQE4_OREAU</name>
<accession>A0AAZ1XQE4</accession>
<feature type="domain" description="Reverse transcriptase" evidence="1">
    <location>
        <begin position="279"/>
        <end position="551"/>
    </location>
</feature>
<dbReference type="Pfam" id="PF00078">
    <property type="entry name" value="RVT_1"/>
    <property type="match status" value="1"/>
</dbReference>
<dbReference type="InterPro" id="IPR043502">
    <property type="entry name" value="DNA/RNA_pol_sf"/>
</dbReference>
<proteinExistence type="predicted"/>
<dbReference type="Proteomes" id="UP000472276">
    <property type="component" value="Unassembled WGS sequence"/>
</dbReference>
<dbReference type="Ensembl" id="ENSOABT00000085446.1">
    <property type="protein sequence ID" value="ENSOABP00000063384.1"/>
    <property type="gene ID" value="ENSOABG00000034303.1"/>
</dbReference>
<dbReference type="PROSITE" id="PS50878">
    <property type="entry name" value="RT_POL"/>
    <property type="match status" value="1"/>
</dbReference>
<evidence type="ECO:0000259" key="1">
    <source>
        <dbReference type="PROSITE" id="PS50878"/>
    </source>
</evidence>
<dbReference type="Ensembl" id="ENSOABT00000078870.1">
    <property type="protein sequence ID" value="ENSOABP00000071383.1"/>
    <property type="gene ID" value="ENSOABG00000034303.1"/>
</dbReference>
<organism evidence="2 3">
    <name type="scientific">Oreochromis aureus</name>
    <name type="common">Israeli tilapia</name>
    <name type="synonym">Chromis aureus</name>
    <dbReference type="NCBI Taxonomy" id="47969"/>
    <lineage>
        <taxon>Eukaryota</taxon>
        <taxon>Metazoa</taxon>
        <taxon>Chordata</taxon>
        <taxon>Craniata</taxon>
        <taxon>Vertebrata</taxon>
        <taxon>Euteleostomi</taxon>
        <taxon>Actinopterygii</taxon>
        <taxon>Neopterygii</taxon>
        <taxon>Teleostei</taxon>
        <taxon>Neoteleostei</taxon>
        <taxon>Acanthomorphata</taxon>
        <taxon>Ovalentaria</taxon>
        <taxon>Cichlomorphae</taxon>
        <taxon>Cichliformes</taxon>
        <taxon>Cichlidae</taxon>
        <taxon>African cichlids</taxon>
        <taxon>Pseudocrenilabrinae</taxon>
        <taxon>Oreochromini</taxon>
        <taxon>Oreochromis</taxon>
    </lineage>
</organism>
<dbReference type="PANTHER" id="PTHR33332">
    <property type="entry name" value="REVERSE TRANSCRIPTASE DOMAIN-CONTAINING PROTEIN"/>
    <property type="match status" value="1"/>
</dbReference>
<sequence>MGYGDHNLVGLTKKMKPLKTAQKIIFHRSYKSFNADKYINDIKEIHWTDICLERDPDMALSMFIENFCYLADKHAPLKRFTVKKNYAPWLDNELKAAMSERDIAKPKAHKSVSPQEWARYRELRNQVTKFNRRKKKEYYQLKLKEANKDSKKVWKVLNNIMGRDLAPVVSHIYTGGMFISKAKDIANYFVNYYSNKITNLKSNMSRGDPTLSRRLIQDVIMNNNKLCQFKFEAVNAEMVERLLISLPDDTSSGSDNIDSKLLKVAAKFVSLPICHIFNRSLACSLFPLQWKESKIIPIPKNKNDVFNGVNSRPISLLPVLSKIMERIVYEQIQHYLTENQLLTQFQHAYKPGYSTSSALIHMTDNWYRYLDNGNLAGVVFLDFSAAFDLINHDLLIDKLKCYGFSPAALCWMESYLSGRRQKVYYNGYFSEGCEMNCDLPQGSCLGPLLYSVFTNDLPYVLDKSHLVMYADDSTMFYSASSYSELTSVLQLDLLNVFDWISKNNMILNVSKSKSMLTGSRVRLVNSPQLNLSIAGSVLEQVTQIKLLGVTINHHLSWSQHINSVIKKMGQGIAIARKCSFYITSSIMKDVTNALVLSHLEYCSIIWSAANKTDLNRLQLVQNRAARLVLRCSYYTNIDKMHDKLSWLSVQAKLYYGLLVFLKKAILVNTPHFLYAQLQYPDEIHNHATRFSTNHNLVTPQVKSNFLKNSVIFRASFQWNKFPYAIRELASIHNFKNHLKAYLGSF</sequence>